<dbReference type="InterPro" id="IPR017853">
    <property type="entry name" value="GH"/>
</dbReference>
<gene>
    <name evidence="9" type="ordered locus">zobellia_2308</name>
</gene>
<dbReference type="EMBL" id="FP476056">
    <property type="protein sequence ID" value="CAZ96463.1"/>
    <property type="molecule type" value="Genomic_DNA"/>
</dbReference>
<accession>G0LBU5</accession>
<reference evidence="9 10" key="2">
    <citation type="journal article" date="2012" name="Environ. Microbiol.">
        <title>Characterization of the first alginolytic operons in a marine bacterium: from their emergence in marine Flavobacteriia to their independent transfers to marine Proteobacteria and human gut Bacteroides.</title>
        <authorList>
            <person name="Thomas F."/>
            <person name="Barbeyron T."/>
            <person name="Tonon T."/>
            <person name="Genicot S."/>
            <person name="Czjzek M."/>
            <person name="Michel G."/>
        </authorList>
    </citation>
    <scope>NUCLEOTIDE SEQUENCE [LARGE SCALE GENOMIC DNA]</scope>
    <source>
        <strain evidence="10">DSM 12802 / CCUG 47099 / CIP 106680 / NCIMB 13871 / Dsij</strain>
    </source>
</reference>
<evidence type="ECO:0000313" key="10">
    <source>
        <dbReference type="Proteomes" id="UP000008898"/>
    </source>
</evidence>
<dbReference type="Pfam" id="PF18962">
    <property type="entry name" value="Por_Secre_tail"/>
    <property type="match status" value="1"/>
</dbReference>
<sequence>MKNRILIHFAHLVIACLVGFTSVAQRTRTPQINIEDFSGTEEEAETKIEALNKRILEAEELGIDPTKEKMAVRLAEIFLFYANWDEKNKTAYEKMFDGLHTFHGTTAKNLAEHLPSFERSEVITVLDNAMATLNRLIDGEITRKPIPSIDWTRISYENNKQVLDGKPIFLADYTWQKDKAGPYDITTYFGNYGSFYMDANMVENEAGDISPWVLGDISGRPSGNFGVLFIGHTRIPSWLETKYPDIRIGGGLFTKYDISSPGAKEVMRKLFKGTIPNLKGKKYVEQGYMLSNEPHWNLSGTWETVQLSNHAKDSLRDWLKNKHGDISNLNTVWGKNYSSFDEVSVTVPMPETERGGPVWYDLMKFNQSRVNNWFSFLHDEVKKYDPDAKTHIKLIPSQWAGNDRHHGLDFEMLTSITDHIGNDAGAKNSLRWGAPQDWEDRYHFFWRDLSMSYDFFRSVSPNKVNYNSEVHFLQAPAFTDLFLDRKYVRSVYWLAVLQGMNSAQTWFWPRLEDGSLRLGHDSEKELAGSPINQPQVIHEITSTMMDINSYSEHLDALQNLRQPIRIFYSETSAINKKKHMDELFEIYESLYFEGLPIGFATERIITGQNNALWDVIVVNKTEYVTKGELEALQAYLDQGGTIIVDAESLKKDEYGRSHGLGLNTGKGGKIISSASASDVVSSALGIAKAKGRFPNVTLKETNGLGLKGCVSRGYRSPQGEDIINIINIGKESANIELQLKNTSEDLVVVDLLTGEKLDASFVMEPETVYLLEVRKRTADDNRFEVSTTEETCHDKDNGEVNIVADLEQNYTATFNGEKFDFTKDLTIDNVSPGKYELCVETKNQEDKACYHLEVKEAAVISGKSSVASKKMTLDIEKGTPPFRVQVNNNQVYQTNSKSFTVNVEDGDLVQVRSNKDCEGVLEKIVGPYDDVSIAPNPTDGLVEIHLPTHKDTVQIDLLNLQSQLVSSKVYTITSGKVTVDLRNRPSGVYFAKIMLDKVVNVKIIKK</sequence>
<evidence type="ECO:0000256" key="1">
    <source>
        <dbReference type="ARBA" id="ARBA00022723"/>
    </source>
</evidence>
<dbReference type="InterPro" id="IPR013529">
    <property type="entry name" value="Glyco_hydro_42_N"/>
</dbReference>
<dbReference type="RefSeq" id="WP_013993663.1">
    <property type="nucleotide sequence ID" value="NC_015844.1"/>
</dbReference>
<keyword evidence="6" id="KW-0175">Coiled coil</keyword>
<proteinExistence type="predicted"/>
<evidence type="ECO:0008006" key="11">
    <source>
        <dbReference type="Google" id="ProtNLM"/>
    </source>
</evidence>
<feature type="coiled-coil region" evidence="6">
    <location>
        <begin position="34"/>
        <end position="61"/>
    </location>
</feature>
<dbReference type="GO" id="GO:0009341">
    <property type="term" value="C:beta-galactosidase complex"/>
    <property type="evidence" value="ECO:0007669"/>
    <property type="project" value="InterPro"/>
</dbReference>
<evidence type="ECO:0000259" key="8">
    <source>
        <dbReference type="Pfam" id="PF18962"/>
    </source>
</evidence>
<evidence type="ECO:0000256" key="2">
    <source>
        <dbReference type="ARBA" id="ARBA00022729"/>
    </source>
</evidence>
<dbReference type="NCBIfam" id="TIGR04183">
    <property type="entry name" value="Por_Secre_tail"/>
    <property type="match status" value="1"/>
</dbReference>
<dbReference type="STRING" id="63186.ZOBELLIA_2308"/>
<dbReference type="Gene3D" id="3.40.50.880">
    <property type="match status" value="1"/>
</dbReference>
<evidence type="ECO:0000256" key="4">
    <source>
        <dbReference type="ARBA" id="ARBA00022833"/>
    </source>
</evidence>
<dbReference type="PROSITE" id="PS51257">
    <property type="entry name" value="PROKAR_LIPOPROTEIN"/>
    <property type="match status" value="1"/>
</dbReference>
<dbReference type="SUPFAM" id="SSF51445">
    <property type="entry name" value="(Trans)glycosidases"/>
    <property type="match status" value="1"/>
</dbReference>
<dbReference type="GO" id="GO:0046872">
    <property type="term" value="F:metal ion binding"/>
    <property type="evidence" value="ECO:0007669"/>
    <property type="project" value="UniProtKB-KW"/>
</dbReference>
<dbReference type="PANTHER" id="PTHR36447">
    <property type="entry name" value="BETA-GALACTOSIDASE GANA"/>
    <property type="match status" value="1"/>
</dbReference>
<dbReference type="Gene3D" id="3.20.20.80">
    <property type="entry name" value="Glycosidases"/>
    <property type="match status" value="1"/>
</dbReference>
<dbReference type="GO" id="GO:0004565">
    <property type="term" value="F:beta-galactosidase activity"/>
    <property type="evidence" value="ECO:0007669"/>
    <property type="project" value="InterPro"/>
</dbReference>
<protein>
    <recommendedName>
        <fullName evidence="11">Beta-galactosidase</fullName>
    </recommendedName>
</protein>
<evidence type="ECO:0000313" key="9">
    <source>
        <dbReference type="EMBL" id="CAZ96463.1"/>
    </source>
</evidence>
<dbReference type="CDD" id="cd03143">
    <property type="entry name" value="A4_beta-galactosidase_middle_domain"/>
    <property type="match status" value="1"/>
</dbReference>
<dbReference type="OrthoDB" id="1387316at2"/>
<organism evidence="9 10">
    <name type="scientific">Zobellia galactanivorans (strain DSM 12802 / CCUG 47099 / CIP 106680 / NCIMB 13871 / Dsij)</name>
    <dbReference type="NCBI Taxonomy" id="63186"/>
    <lineage>
        <taxon>Bacteria</taxon>
        <taxon>Pseudomonadati</taxon>
        <taxon>Bacteroidota</taxon>
        <taxon>Flavobacteriia</taxon>
        <taxon>Flavobacteriales</taxon>
        <taxon>Flavobacteriaceae</taxon>
        <taxon>Zobellia</taxon>
    </lineage>
</organism>
<keyword evidence="4" id="KW-0862">Zinc</keyword>
<dbReference type="KEGG" id="zga:ZOBELLIA_2308"/>
<dbReference type="Pfam" id="PF02449">
    <property type="entry name" value="Glyco_hydro_42"/>
    <property type="match status" value="1"/>
</dbReference>
<dbReference type="AlphaFoldDB" id="G0LBU5"/>
<reference evidence="10" key="1">
    <citation type="submission" date="2009-07" db="EMBL/GenBank/DDBJ databases">
        <title>Complete genome sequence of Zobellia galactanivorans Dsij.</title>
        <authorList>
            <consortium name="Genoscope - CEA"/>
        </authorList>
    </citation>
    <scope>NUCLEOTIDE SEQUENCE [LARGE SCALE GENOMIC DNA]</scope>
    <source>
        <strain evidence="10">DSM 12802 / CCUG 47099 / CIP 106680 / NCIMB 13871 / Dsij</strain>
    </source>
</reference>
<keyword evidence="1" id="KW-0479">Metal-binding</keyword>
<dbReference type="InterPro" id="IPR029062">
    <property type="entry name" value="Class_I_gatase-like"/>
</dbReference>
<dbReference type="GO" id="GO:0005975">
    <property type="term" value="P:carbohydrate metabolic process"/>
    <property type="evidence" value="ECO:0007669"/>
    <property type="project" value="InterPro"/>
</dbReference>
<dbReference type="InterPro" id="IPR026444">
    <property type="entry name" value="Secre_tail"/>
</dbReference>
<dbReference type="HOGENOM" id="CLU_011857_0_0_10"/>
<dbReference type="Proteomes" id="UP000008898">
    <property type="component" value="Chromosome"/>
</dbReference>
<feature type="domain" description="Glycoside hydrolase family 42 N-terminal" evidence="7">
    <location>
        <begin position="235"/>
        <end position="403"/>
    </location>
</feature>
<keyword evidence="5" id="KW-0326">Glycosidase</keyword>
<evidence type="ECO:0000256" key="3">
    <source>
        <dbReference type="ARBA" id="ARBA00022801"/>
    </source>
</evidence>
<dbReference type="InterPro" id="IPR003476">
    <property type="entry name" value="Glyco_hydro_42"/>
</dbReference>
<keyword evidence="10" id="KW-1185">Reference proteome</keyword>
<dbReference type="PATRIC" id="fig|63186.3.peg.2272"/>
<evidence type="ECO:0000256" key="5">
    <source>
        <dbReference type="ARBA" id="ARBA00023295"/>
    </source>
</evidence>
<feature type="domain" description="Secretion system C-terminal sorting" evidence="8">
    <location>
        <begin position="934"/>
        <end position="998"/>
    </location>
</feature>
<keyword evidence="3" id="KW-0378">Hydrolase</keyword>
<dbReference type="PANTHER" id="PTHR36447:SF2">
    <property type="entry name" value="BETA-GALACTOSIDASE YESZ"/>
    <property type="match status" value="1"/>
</dbReference>
<evidence type="ECO:0000256" key="6">
    <source>
        <dbReference type="SAM" id="Coils"/>
    </source>
</evidence>
<name>G0LBU5_ZOBGA</name>
<evidence type="ECO:0000259" key="7">
    <source>
        <dbReference type="Pfam" id="PF02449"/>
    </source>
</evidence>
<keyword evidence="2" id="KW-0732">Signal</keyword>